<dbReference type="EMBL" id="LWDE02000740">
    <property type="protein sequence ID" value="KAE8245364.1"/>
    <property type="molecule type" value="Genomic_DNA"/>
</dbReference>
<evidence type="ECO:0000256" key="3">
    <source>
        <dbReference type="SAM" id="MobiDB-lite"/>
    </source>
</evidence>
<evidence type="ECO:0000259" key="4">
    <source>
        <dbReference type="PROSITE" id="PS50994"/>
    </source>
</evidence>
<accession>A0A8X7SVB5</accession>
<keyword evidence="1" id="KW-0064">Aspartyl protease</keyword>
<dbReference type="SUPFAM" id="SSF53098">
    <property type="entry name" value="Ribonuclease H-like"/>
    <property type="match status" value="1"/>
</dbReference>
<feature type="region of interest" description="Disordered" evidence="3">
    <location>
        <begin position="203"/>
        <end position="237"/>
    </location>
</feature>
<protein>
    <recommendedName>
        <fullName evidence="4">Integrase catalytic domain-containing protein</fullName>
    </recommendedName>
</protein>
<reference evidence="5" key="2">
    <citation type="journal article" date="2019" name="IMA Fungus">
        <title>Genome sequencing and comparison of five Tilletia species to identify candidate genes for the detection of regulated species infecting wheat.</title>
        <authorList>
            <person name="Nguyen H.D.T."/>
            <person name="Sultana T."/>
            <person name="Kesanakurti P."/>
            <person name="Hambleton S."/>
        </authorList>
    </citation>
    <scope>NUCLEOTIDE SEQUENCE</scope>
    <source>
        <strain evidence="5">DAOMC 236426</strain>
    </source>
</reference>
<keyword evidence="2" id="KW-0694">RNA-binding</keyword>
<evidence type="ECO:0000313" key="5">
    <source>
        <dbReference type="EMBL" id="KAE8245364.1"/>
    </source>
</evidence>
<dbReference type="Pfam" id="PF22936">
    <property type="entry name" value="Pol_BBD"/>
    <property type="match status" value="1"/>
</dbReference>
<dbReference type="Pfam" id="PF14223">
    <property type="entry name" value="Retrotran_gag_2"/>
    <property type="match status" value="1"/>
</dbReference>
<feature type="compositionally biased region" description="Basic and acidic residues" evidence="3">
    <location>
        <begin position="794"/>
        <end position="804"/>
    </location>
</feature>
<dbReference type="CDD" id="cd09272">
    <property type="entry name" value="RNase_HI_RT_Ty1"/>
    <property type="match status" value="1"/>
</dbReference>
<comment type="caution">
    <text evidence="5">The sequence shown here is derived from an EMBL/GenBank/DDBJ whole genome shotgun (WGS) entry which is preliminary data.</text>
</comment>
<dbReference type="PANTHER" id="PTHR11439:SF483">
    <property type="entry name" value="PEPTIDE SYNTHASE GLIP-LIKE, PUTATIVE (AFU_ORTHOLOGUE AFUA_3G12920)-RELATED"/>
    <property type="match status" value="1"/>
</dbReference>
<dbReference type="PROSITE" id="PS50994">
    <property type="entry name" value="INTEGRASE"/>
    <property type="match status" value="1"/>
</dbReference>
<feature type="compositionally biased region" description="Low complexity" evidence="3">
    <location>
        <begin position="211"/>
        <end position="227"/>
    </location>
</feature>
<dbReference type="Gene3D" id="3.30.420.10">
    <property type="entry name" value="Ribonuclease H-like superfamily/Ribonuclease H"/>
    <property type="match status" value="1"/>
</dbReference>
<dbReference type="InterPro" id="IPR057670">
    <property type="entry name" value="SH3_retrovirus"/>
</dbReference>
<feature type="region of interest" description="Disordered" evidence="3">
    <location>
        <begin position="782"/>
        <end position="833"/>
    </location>
</feature>
<dbReference type="GO" id="GO:0015074">
    <property type="term" value="P:DNA integration"/>
    <property type="evidence" value="ECO:0007669"/>
    <property type="project" value="InterPro"/>
</dbReference>
<dbReference type="InterPro" id="IPR043502">
    <property type="entry name" value="DNA/RNA_pol_sf"/>
</dbReference>
<evidence type="ECO:0000256" key="1">
    <source>
        <dbReference type="ARBA" id="ARBA00022750"/>
    </source>
</evidence>
<dbReference type="Pfam" id="PF07727">
    <property type="entry name" value="RVT_2"/>
    <property type="match status" value="1"/>
</dbReference>
<name>A0A8X7SVB5_9BASI</name>
<keyword evidence="6" id="KW-1185">Reference proteome</keyword>
<feature type="compositionally biased region" description="Basic and acidic residues" evidence="3">
    <location>
        <begin position="883"/>
        <end position="900"/>
    </location>
</feature>
<reference evidence="5" key="1">
    <citation type="submission" date="2016-04" db="EMBL/GenBank/DDBJ databases">
        <authorList>
            <person name="Nguyen H.D."/>
            <person name="Samba Siva P."/>
            <person name="Cullis J."/>
            <person name="Levesque C.A."/>
            <person name="Hambleton S."/>
        </authorList>
    </citation>
    <scope>NUCLEOTIDE SEQUENCE</scope>
    <source>
        <strain evidence="5">DAOMC 236426</strain>
    </source>
</reference>
<dbReference type="Proteomes" id="UP000077684">
    <property type="component" value="Unassembled WGS sequence"/>
</dbReference>
<feature type="region of interest" description="Disordered" evidence="3">
    <location>
        <begin position="872"/>
        <end position="953"/>
    </location>
</feature>
<dbReference type="PANTHER" id="PTHR11439">
    <property type="entry name" value="GAG-POL-RELATED RETROTRANSPOSON"/>
    <property type="match status" value="1"/>
</dbReference>
<feature type="compositionally biased region" description="Low complexity" evidence="3">
    <location>
        <begin position="824"/>
        <end position="833"/>
    </location>
</feature>
<dbReference type="SUPFAM" id="SSF56672">
    <property type="entry name" value="DNA/RNA polymerases"/>
    <property type="match status" value="1"/>
</dbReference>
<dbReference type="InterPro" id="IPR036397">
    <property type="entry name" value="RNaseH_sf"/>
</dbReference>
<keyword evidence="1" id="KW-0378">Hydrolase</keyword>
<dbReference type="Pfam" id="PF25597">
    <property type="entry name" value="SH3_retrovirus"/>
    <property type="match status" value="1"/>
</dbReference>
<evidence type="ECO:0000313" key="6">
    <source>
        <dbReference type="Proteomes" id="UP000077684"/>
    </source>
</evidence>
<sequence length="1510" mass="164754">YRVKQTLKGKGLWKAVVPGTPPVEGATAADKEAWDSKSTRAYTVISLLCDENIQADIRTKEHELNEDDSDGDPDADEISMTAKELWSYLKEEYASSSVAAQIRIRRSLADVLANPKPEMRDHIAAVSTWYMQLAETGDSVKEPFRCGELLASLPDAFQPWVAGQSNAQKWGVLRLGILEEERRLKAVEDRAAKKKVETAFAVGPAPVTQTGNSSNRGGYGSQSQSSRGRGGTWRGGGRGGYGSGFRGGYGSGFGAFQGNCHICRKHGHRAVDCRHYEKYCKWQEDSGFADEAPREHVAVAQDPNASSEQDDLANFEFEICSAVGTTLAASNKFILDTASSRHIVTDRAKLQDYRPAAPGAGIDCANGTKMKISGYGTMAVITSEGITMKLTDVFHCPTAIGNLVGGKLLTQAGCEITFNNSAARVTKAEDGKLVMKADVQGGIWTVELIPFREVVALVKAQAKVDPVAVKIHNGWAHLSMPTLRAAAAAGLIPGLKKTLGDIGFCEACAQGKMHHTPHERVLDDDRAQRALELIHSDIFGPTRMKDALALGGYRFGLVIVDDFTKFVWIIPLRFKSDAIEALKTFHWNMTSQYPNLRISRVRTDNALEFKASELQRYWDSSGVKHELAPRYSPQSNGVAERNVRTITEMTRTMLIAAKLPSFFWPAAAGYAAHIKNRVTAASLSDETTPFEQLNGKKPPARSFKPFGCTAWAMKPSTERDGKFDAKSRPCVYLGPAFKGASKLWDPVANRELVDHSVIFDEDNTASRLLQHHQLQSGKVVPSFGFLDDEDESQPEQRQHHEQQQHHFQPRPAQQTHQQGPQPPALQQAMQNALQSRVVPSDILPSVTAIAGGGQVSREALATVARRLAAQSKEAQLTAGRGSTRVDGEPEVAVERQRETAPAEQGRAAGDRESGAQEGRRSGRLAGKEPAFGMLSDDGSRKRKEPGDPEGGGCYAVLEPEEMAFGDPRTVREAMERPDKEKWLEAMHVEVRSHINRGTWRVVKAYGKANLISSKWVFVLKKNADGSIQKYKARLVARGFTQVEGVDFDETFAPTSRLQNMRLLCAMAAALGLDIHQIDYETAYLNVGLKNQIYMLPPDGMDLLGHDFLPDDALELMLALYGLKQSGHEWHRVLKEALGKIGFCPSDIDPTMFIRDGEASAILLVYVDDILVLAPPGGAVESVKKELLTLFKGTDLGPAHHCLGIRIVQDKERGTITLDQERYAEEVLARFGFSTSNPTSTPLCSKKALRKASEGDIRCDPSIYRAIVGCLAYLAQGTRPDLAFAVSTLGKFSSDPTEEHMEAAKRVLRYIRGTTGAKLTFGGDRSEEGVEGYVDADWAADRDDRRSTSGFVYTMAGGAVSWGSRKQGAVALSTAEAEYVAAGVAGREALLLSGALAAAGKELGTVTINCDNQAAIQLVKNPGSHHDRSKHIDIVHHWIRDKAQQGAFAFQYVPTDLNPADAFTKALGQIKHRKHAEAIVMTLALGAWSLGSEGVGNVDTVSGGERECENR</sequence>
<organism evidence="5 6">
    <name type="scientific">Tilletia controversa</name>
    <name type="common">dwarf bunt fungus</name>
    <dbReference type="NCBI Taxonomy" id="13291"/>
    <lineage>
        <taxon>Eukaryota</taxon>
        <taxon>Fungi</taxon>
        <taxon>Dikarya</taxon>
        <taxon>Basidiomycota</taxon>
        <taxon>Ustilaginomycotina</taxon>
        <taxon>Exobasidiomycetes</taxon>
        <taxon>Tilletiales</taxon>
        <taxon>Tilletiaceae</taxon>
        <taxon>Tilletia</taxon>
    </lineage>
</organism>
<keyword evidence="1" id="KW-0645">Protease</keyword>
<proteinExistence type="predicted"/>
<dbReference type="InterPro" id="IPR001584">
    <property type="entry name" value="Integrase_cat-core"/>
</dbReference>
<feature type="non-terminal residue" evidence="5">
    <location>
        <position position="1"/>
    </location>
</feature>
<dbReference type="GO" id="GO:0003723">
    <property type="term" value="F:RNA binding"/>
    <property type="evidence" value="ECO:0007669"/>
    <property type="project" value="UniProtKB-KW"/>
</dbReference>
<dbReference type="InterPro" id="IPR013103">
    <property type="entry name" value="RVT_2"/>
</dbReference>
<dbReference type="GO" id="GO:0004190">
    <property type="term" value="F:aspartic-type endopeptidase activity"/>
    <property type="evidence" value="ECO:0007669"/>
    <property type="project" value="UniProtKB-KW"/>
</dbReference>
<feature type="compositionally biased region" description="Gly residues" evidence="3">
    <location>
        <begin position="228"/>
        <end position="237"/>
    </location>
</feature>
<gene>
    <name evidence="5" type="ORF">A4X06_0g5720</name>
</gene>
<dbReference type="GO" id="GO:0005634">
    <property type="term" value="C:nucleus"/>
    <property type="evidence" value="ECO:0007669"/>
    <property type="project" value="UniProtKB-ARBA"/>
</dbReference>
<dbReference type="InterPro" id="IPR054722">
    <property type="entry name" value="PolX-like_BBD"/>
</dbReference>
<dbReference type="InterPro" id="IPR012337">
    <property type="entry name" value="RNaseH-like_sf"/>
</dbReference>
<evidence type="ECO:0000256" key="2">
    <source>
        <dbReference type="ARBA" id="ARBA00022884"/>
    </source>
</evidence>
<feature type="compositionally biased region" description="Basic and acidic residues" evidence="3">
    <location>
        <begin position="908"/>
        <end position="920"/>
    </location>
</feature>
<feature type="domain" description="Integrase catalytic" evidence="4">
    <location>
        <begin position="513"/>
        <end position="697"/>
    </location>
</feature>